<dbReference type="SUPFAM" id="SSF52540">
    <property type="entry name" value="P-loop containing nucleoside triphosphate hydrolases"/>
    <property type="match status" value="1"/>
</dbReference>
<reference evidence="1 2" key="1">
    <citation type="journal article" date="2024" name="bioRxiv">
        <title>A reference genome for Trichogramma kaykai: A tiny desert-dwelling parasitoid wasp with competing sex-ratio distorters.</title>
        <authorList>
            <person name="Culotta J."/>
            <person name="Lindsey A.R."/>
        </authorList>
    </citation>
    <scope>NUCLEOTIDE SEQUENCE [LARGE SCALE GENOMIC DNA]</scope>
    <source>
        <strain evidence="1 2">KSX58</strain>
    </source>
</reference>
<evidence type="ECO:0000313" key="1">
    <source>
        <dbReference type="EMBL" id="KAL3393410.1"/>
    </source>
</evidence>
<dbReference type="InterPro" id="IPR027417">
    <property type="entry name" value="P-loop_NTPase"/>
</dbReference>
<dbReference type="Proteomes" id="UP001627154">
    <property type="component" value="Unassembled WGS sequence"/>
</dbReference>
<gene>
    <name evidence="1" type="ORF">TKK_012095</name>
</gene>
<proteinExistence type="predicted"/>
<evidence type="ECO:0000313" key="2">
    <source>
        <dbReference type="Proteomes" id="UP001627154"/>
    </source>
</evidence>
<dbReference type="Gene3D" id="3.40.50.300">
    <property type="entry name" value="P-loop containing nucleotide triphosphate hydrolases"/>
    <property type="match status" value="1"/>
</dbReference>
<sequence length="76" mass="8247">MKTSSVNNYVQEGVVLSWKEVSVYAIDSKRKIRKRIVNSAKGIAVPGEMTVILGGSGSGKSSLMSAIAFRSLCKYY</sequence>
<comment type="caution">
    <text evidence="1">The sequence shown here is derived from an EMBL/GenBank/DDBJ whole genome shotgun (WGS) entry which is preliminary data.</text>
</comment>
<dbReference type="AlphaFoldDB" id="A0ABD2WKQ0"/>
<evidence type="ECO:0008006" key="3">
    <source>
        <dbReference type="Google" id="ProtNLM"/>
    </source>
</evidence>
<organism evidence="1 2">
    <name type="scientific">Trichogramma kaykai</name>
    <dbReference type="NCBI Taxonomy" id="54128"/>
    <lineage>
        <taxon>Eukaryota</taxon>
        <taxon>Metazoa</taxon>
        <taxon>Ecdysozoa</taxon>
        <taxon>Arthropoda</taxon>
        <taxon>Hexapoda</taxon>
        <taxon>Insecta</taxon>
        <taxon>Pterygota</taxon>
        <taxon>Neoptera</taxon>
        <taxon>Endopterygota</taxon>
        <taxon>Hymenoptera</taxon>
        <taxon>Apocrita</taxon>
        <taxon>Proctotrupomorpha</taxon>
        <taxon>Chalcidoidea</taxon>
        <taxon>Trichogrammatidae</taxon>
        <taxon>Trichogramma</taxon>
    </lineage>
</organism>
<accession>A0ABD2WKQ0</accession>
<keyword evidence="2" id="KW-1185">Reference proteome</keyword>
<protein>
    <recommendedName>
        <fullName evidence="3">ABC transporter domain-containing protein</fullName>
    </recommendedName>
</protein>
<dbReference type="EMBL" id="JBJJXI010000097">
    <property type="protein sequence ID" value="KAL3393410.1"/>
    <property type="molecule type" value="Genomic_DNA"/>
</dbReference>
<name>A0ABD2WKQ0_9HYME</name>